<dbReference type="EMBL" id="ML143450">
    <property type="protein sequence ID" value="TBU26142.1"/>
    <property type="molecule type" value="Genomic_DNA"/>
</dbReference>
<protein>
    <submittedName>
        <fullName evidence="1">Uncharacterized protein</fullName>
    </submittedName>
</protein>
<dbReference type="Proteomes" id="UP000292957">
    <property type="component" value="Unassembled WGS sequence"/>
</dbReference>
<reference evidence="1" key="1">
    <citation type="submission" date="2019-01" db="EMBL/GenBank/DDBJ databases">
        <title>Draft genome sequences of three monokaryotic isolates of the white-rot basidiomycete fungus Dichomitus squalens.</title>
        <authorList>
            <consortium name="DOE Joint Genome Institute"/>
            <person name="Lopez S.C."/>
            <person name="Andreopoulos B."/>
            <person name="Pangilinan J."/>
            <person name="Lipzen A."/>
            <person name="Riley R."/>
            <person name="Ahrendt S."/>
            <person name="Ng V."/>
            <person name="Barry K."/>
            <person name="Daum C."/>
            <person name="Grigoriev I.V."/>
            <person name="Hilden K.S."/>
            <person name="Makela M.R."/>
            <person name="de Vries R.P."/>
        </authorList>
    </citation>
    <scope>NUCLEOTIDE SEQUENCE [LARGE SCALE GENOMIC DNA]</scope>
    <source>
        <strain evidence="1">OM18370.1</strain>
    </source>
</reference>
<evidence type="ECO:0000313" key="1">
    <source>
        <dbReference type="EMBL" id="TBU26142.1"/>
    </source>
</evidence>
<proteinExistence type="predicted"/>
<organism evidence="1">
    <name type="scientific">Dichomitus squalens</name>
    <dbReference type="NCBI Taxonomy" id="114155"/>
    <lineage>
        <taxon>Eukaryota</taxon>
        <taxon>Fungi</taxon>
        <taxon>Dikarya</taxon>
        <taxon>Basidiomycota</taxon>
        <taxon>Agaricomycotina</taxon>
        <taxon>Agaricomycetes</taxon>
        <taxon>Polyporales</taxon>
        <taxon>Polyporaceae</taxon>
        <taxon>Dichomitus</taxon>
    </lineage>
</organism>
<name>A0A4Q9MIW9_9APHY</name>
<dbReference type="AlphaFoldDB" id="A0A4Q9MIW9"/>
<accession>A0A4Q9MIW9</accession>
<sequence>MRKRRKAAEDSVRPRPRSYNYANIFSDNIDAATANANDEWSEATAENLEHEPHALPGQIKRELSWDPSQFTREKTPSPVPVAHHSIRVTQDSYPGIATSLSSYPPLVPMLAQDRGSWADANSRVGITRSSTNPFRNRLLASASWESTHAGPNGGSWGEGHL</sequence>
<gene>
    <name evidence="1" type="ORF">BD311DRAFT_459488</name>
</gene>